<feature type="domain" description="KRAB" evidence="1">
    <location>
        <begin position="14"/>
        <end position="85"/>
    </location>
</feature>
<dbReference type="Gene3D" id="6.10.140.140">
    <property type="match status" value="1"/>
</dbReference>
<evidence type="ECO:0000313" key="3">
    <source>
        <dbReference type="Proteomes" id="UP000299084"/>
    </source>
</evidence>
<dbReference type="SMART" id="SM00349">
    <property type="entry name" value="KRAB"/>
    <property type="match status" value="1"/>
</dbReference>
<accession>A0A5N4CMI5</accession>
<sequence length="117" mass="12895">MAVRRLSAVVQESVTFRDVAVLFTQEEWAELSPAQRALHRDVMLETCSNLVSLGLLGPKPDTLSQLGRGEEWTLEDSLGGFCLELNSLWFGKDLEVVGAAPRCARLPCGTRCRCDSI</sequence>
<dbReference type="PANTHER" id="PTHR23232:SF163">
    <property type="entry name" value="ZINC FINGER PROTEIN 589"/>
    <property type="match status" value="1"/>
</dbReference>
<evidence type="ECO:0000313" key="2">
    <source>
        <dbReference type="EMBL" id="KAB1260067.1"/>
    </source>
</evidence>
<comment type="caution">
    <text evidence="2">The sequence shown here is derived from an EMBL/GenBank/DDBJ whole genome shotgun (WGS) entry which is preliminary data.</text>
</comment>
<gene>
    <name evidence="2" type="ORF">Cadr_000025854</name>
</gene>
<dbReference type="Proteomes" id="UP000299084">
    <property type="component" value="Unassembled WGS sequence"/>
</dbReference>
<dbReference type="PANTHER" id="PTHR23232">
    <property type="entry name" value="KRAB DOMAIN C2H2 ZINC FINGER"/>
    <property type="match status" value="1"/>
</dbReference>
<reference evidence="2 3" key="1">
    <citation type="journal article" date="2019" name="Mol. Ecol. Resour.">
        <title>Improving Illumina assemblies with Hi-C and long reads: an example with the North African dromedary.</title>
        <authorList>
            <person name="Elbers J.P."/>
            <person name="Rogers M.F."/>
            <person name="Perelman P.L."/>
            <person name="Proskuryakova A.A."/>
            <person name="Serdyukova N.A."/>
            <person name="Johnson W.E."/>
            <person name="Horin P."/>
            <person name="Corander J."/>
            <person name="Murphy D."/>
            <person name="Burger P.A."/>
        </authorList>
    </citation>
    <scope>NUCLEOTIDE SEQUENCE [LARGE SCALE GENOMIC DNA]</scope>
    <source>
        <strain evidence="2">Drom800</strain>
        <tissue evidence="2">Blood</tissue>
    </source>
</reference>
<dbReference type="PROSITE" id="PS50805">
    <property type="entry name" value="KRAB"/>
    <property type="match status" value="1"/>
</dbReference>
<dbReference type="EMBL" id="JWIN03000022">
    <property type="protein sequence ID" value="KAB1260067.1"/>
    <property type="molecule type" value="Genomic_DNA"/>
</dbReference>
<dbReference type="InterPro" id="IPR001909">
    <property type="entry name" value="KRAB"/>
</dbReference>
<dbReference type="InterPro" id="IPR050169">
    <property type="entry name" value="Krueppel_C2H2_ZnF"/>
</dbReference>
<dbReference type="Pfam" id="PF01352">
    <property type="entry name" value="KRAB"/>
    <property type="match status" value="1"/>
</dbReference>
<organism evidence="2 3">
    <name type="scientific">Camelus dromedarius</name>
    <name type="common">Dromedary</name>
    <name type="synonym">Arabian camel</name>
    <dbReference type="NCBI Taxonomy" id="9838"/>
    <lineage>
        <taxon>Eukaryota</taxon>
        <taxon>Metazoa</taxon>
        <taxon>Chordata</taxon>
        <taxon>Craniata</taxon>
        <taxon>Vertebrata</taxon>
        <taxon>Euteleostomi</taxon>
        <taxon>Mammalia</taxon>
        <taxon>Eutheria</taxon>
        <taxon>Laurasiatheria</taxon>
        <taxon>Artiodactyla</taxon>
        <taxon>Tylopoda</taxon>
        <taxon>Camelidae</taxon>
        <taxon>Camelus</taxon>
    </lineage>
</organism>
<protein>
    <submittedName>
        <fullName evidence="2">Zinc finger protein 454</fullName>
    </submittedName>
</protein>
<evidence type="ECO:0000259" key="1">
    <source>
        <dbReference type="PROSITE" id="PS50805"/>
    </source>
</evidence>
<dbReference type="InterPro" id="IPR036051">
    <property type="entry name" value="KRAB_dom_sf"/>
</dbReference>
<dbReference type="GO" id="GO:0006355">
    <property type="term" value="P:regulation of DNA-templated transcription"/>
    <property type="evidence" value="ECO:0007669"/>
    <property type="project" value="InterPro"/>
</dbReference>
<proteinExistence type="predicted"/>
<dbReference type="SUPFAM" id="SSF109640">
    <property type="entry name" value="KRAB domain (Kruppel-associated box)"/>
    <property type="match status" value="1"/>
</dbReference>
<dbReference type="AlphaFoldDB" id="A0A5N4CMI5"/>
<keyword evidence="3" id="KW-1185">Reference proteome</keyword>
<dbReference type="CDD" id="cd07765">
    <property type="entry name" value="KRAB_A-box"/>
    <property type="match status" value="1"/>
</dbReference>
<name>A0A5N4CMI5_CAMDR</name>